<accession>A0A1H2WTU6</accession>
<dbReference type="OrthoDB" id="2677857at2"/>
<organism evidence="2 3">
    <name type="scientific">Marinococcus luteus</name>
    <dbReference type="NCBI Taxonomy" id="1122204"/>
    <lineage>
        <taxon>Bacteria</taxon>
        <taxon>Bacillati</taxon>
        <taxon>Bacillota</taxon>
        <taxon>Bacilli</taxon>
        <taxon>Bacillales</taxon>
        <taxon>Bacillaceae</taxon>
        <taxon>Marinococcus</taxon>
    </lineage>
</organism>
<dbReference type="Proteomes" id="UP000199488">
    <property type="component" value="Unassembled WGS sequence"/>
</dbReference>
<evidence type="ECO:0000313" key="3">
    <source>
        <dbReference type="Proteomes" id="UP000199488"/>
    </source>
</evidence>
<feature type="domain" description="Na+-translocating membrane potential-generating system MpsC" evidence="1">
    <location>
        <begin position="13"/>
        <end position="113"/>
    </location>
</feature>
<evidence type="ECO:0000313" key="2">
    <source>
        <dbReference type="EMBL" id="SDW83948.1"/>
    </source>
</evidence>
<dbReference type="EMBL" id="FNNC01000006">
    <property type="protein sequence ID" value="SDW83948.1"/>
    <property type="molecule type" value="Genomic_DNA"/>
</dbReference>
<protein>
    <submittedName>
        <fullName evidence="2">Uncharacterized protein YbcI</fullName>
    </submittedName>
</protein>
<dbReference type="AlphaFoldDB" id="A0A1H2WTU6"/>
<dbReference type="Pfam" id="PF10057">
    <property type="entry name" value="MpsC"/>
    <property type="match status" value="2"/>
</dbReference>
<sequence length="238" mass="27652">MAEHSAPAQIEEQQKQIGSYLGRVLRDHFGKGPESVYVSVDPCCIVMHIRKFLSPIEKVMLDQRDKSAVEELRETMMAKMLPEIEHYISTLMDIEGWEFYFDWNIENKSGVITGFHPDKLKEKQEKNRTPRQENIKHAIQRVSEEVGKSPEEITVHPVNERTMLAVRTGGLILIEKELIRTGHLDILKSTKRLLEKEELYKEKFGSIFGTTVHDIFVDWDFDRDRSLVVFITDPAEKI</sequence>
<reference evidence="2 3" key="1">
    <citation type="submission" date="2016-10" db="EMBL/GenBank/DDBJ databases">
        <authorList>
            <person name="de Groot N.N."/>
        </authorList>
    </citation>
    <scope>NUCLEOTIDE SEQUENCE [LARGE SCALE GENOMIC DNA]</scope>
    <source>
        <strain evidence="2 3">DSM 23126</strain>
    </source>
</reference>
<gene>
    <name evidence="2" type="ORF">SAMN05421781_2488</name>
</gene>
<name>A0A1H2WTU6_9BACI</name>
<proteinExistence type="predicted"/>
<feature type="domain" description="Na+-translocating membrane potential-generating system MpsC" evidence="1">
    <location>
        <begin position="132"/>
        <end position="233"/>
    </location>
</feature>
<dbReference type="RefSeq" id="WP_091615651.1">
    <property type="nucleotide sequence ID" value="NZ_FNNC01000006.1"/>
</dbReference>
<dbReference type="InterPro" id="IPR018745">
    <property type="entry name" value="MpsC"/>
</dbReference>
<evidence type="ECO:0000259" key="1">
    <source>
        <dbReference type="Pfam" id="PF10057"/>
    </source>
</evidence>
<keyword evidence="3" id="KW-1185">Reference proteome</keyword>